<sequence>MKRWITGVVCVFLALTAAQSRTCEKAETMQVLRRVNNYFMGRYADPTLPTMVKRSRTSNLWTRAVYYEGLMALYEIDPDARYADYTDRWAASHQWTPRYGVTTCNADDQCCGQTYLMRYLQVGGDEKISKVRENLDLQMKTYNPKANNALYGWWTWIDAIQMAMPLYFQMTAITHDQRYQQHAMMMYRWSRNMLAGGLFNAKDGLWWRDADYVAPYHEPDGKPCYWSRGNGWVYAALVRCMQQVSPKDKVYKELKKDFLAMSRALLNCQREDGFWNPSLVSTHYAMPETSGTALFLYGMAWGIRQGLLDERKYEPACRRAWQGMVQQAVHKDGFLGWMQGTGKDPSAGQPLSYDRVPDFEDYGTGCFLLGGVEYYRMITRDE</sequence>
<comment type="caution">
    <text evidence="3">The sequence shown here is derived from an EMBL/GenBank/DDBJ whole genome shotgun (WGS) entry which is preliminary data.</text>
</comment>
<dbReference type="Proteomes" id="UP001200470">
    <property type="component" value="Unassembled WGS sequence"/>
</dbReference>
<gene>
    <name evidence="3" type="ORF">I6E12_00550</name>
</gene>
<protein>
    <submittedName>
        <fullName evidence="3">Glycoside hydrolase family 88 protein</fullName>
    </submittedName>
</protein>
<dbReference type="Pfam" id="PF07470">
    <property type="entry name" value="Glyco_hydro_88"/>
    <property type="match status" value="1"/>
</dbReference>
<feature type="chain" id="PRO_5047370710" evidence="2">
    <location>
        <begin position="21"/>
        <end position="382"/>
    </location>
</feature>
<dbReference type="EMBL" id="JADYTN010000001">
    <property type="protein sequence ID" value="MCF2562606.1"/>
    <property type="molecule type" value="Genomic_DNA"/>
</dbReference>
<organism evidence="3 4">
    <name type="scientific">Xylanibacter brevis</name>
    <dbReference type="NCBI Taxonomy" id="83231"/>
    <lineage>
        <taxon>Bacteria</taxon>
        <taxon>Pseudomonadati</taxon>
        <taxon>Bacteroidota</taxon>
        <taxon>Bacteroidia</taxon>
        <taxon>Bacteroidales</taxon>
        <taxon>Prevotellaceae</taxon>
        <taxon>Xylanibacter</taxon>
    </lineage>
</organism>
<dbReference type="InterPro" id="IPR012341">
    <property type="entry name" value="6hp_glycosidase-like_sf"/>
</dbReference>
<dbReference type="PANTHER" id="PTHR33886">
    <property type="entry name" value="UNSATURATED RHAMNOGALACTURONAN HYDROLASE (EUROFUNG)"/>
    <property type="match status" value="1"/>
</dbReference>
<feature type="signal peptide" evidence="2">
    <location>
        <begin position="1"/>
        <end position="20"/>
    </location>
</feature>
<dbReference type="SUPFAM" id="SSF48208">
    <property type="entry name" value="Six-hairpin glycosidases"/>
    <property type="match status" value="1"/>
</dbReference>
<keyword evidence="2" id="KW-0732">Signal</keyword>
<accession>A0ABS9CC82</accession>
<reference evidence="3 4" key="1">
    <citation type="submission" date="2020-12" db="EMBL/GenBank/DDBJ databases">
        <title>Whole genome sequences of gut porcine anaerobes.</title>
        <authorList>
            <person name="Kubasova T."/>
            <person name="Jahodarova E."/>
            <person name="Rychlik I."/>
        </authorList>
    </citation>
    <scope>NUCLEOTIDE SEQUENCE [LARGE SCALE GENOMIC DNA]</scope>
    <source>
        <strain evidence="3 4">An925</strain>
    </source>
</reference>
<evidence type="ECO:0000313" key="3">
    <source>
        <dbReference type="EMBL" id="MCF2562606.1"/>
    </source>
</evidence>
<evidence type="ECO:0000256" key="1">
    <source>
        <dbReference type="ARBA" id="ARBA00022801"/>
    </source>
</evidence>
<name>A0ABS9CC82_9BACT</name>
<keyword evidence="4" id="KW-1185">Reference proteome</keyword>
<dbReference type="InterPro" id="IPR052043">
    <property type="entry name" value="PolySaccharide_Degr_Enz"/>
</dbReference>
<proteinExistence type="predicted"/>
<evidence type="ECO:0000256" key="2">
    <source>
        <dbReference type="SAM" id="SignalP"/>
    </source>
</evidence>
<dbReference type="PANTHER" id="PTHR33886:SF8">
    <property type="entry name" value="UNSATURATED RHAMNOGALACTURONAN HYDROLASE (EUROFUNG)"/>
    <property type="match status" value="1"/>
</dbReference>
<evidence type="ECO:0000313" key="4">
    <source>
        <dbReference type="Proteomes" id="UP001200470"/>
    </source>
</evidence>
<dbReference type="Gene3D" id="1.50.10.10">
    <property type="match status" value="1"/>
</dbReference>
<dbReference type="GO" id="GO:0016787">
    <property type="term" value="F:hydrolase activity"/>
    <property type="evidence" value="ECO:0007669"/>
    <property type="project" value="UniProtKB-KW"/>
</dbReference>
<keyword evidence="1 3" id="KW-0378">Hydrolase</keyword>
<dbReference type="InterPro" id="IPR010905">
    <property type="entry name" value="Glyco_hydro_88"/>
</dbReference>
<dbReference type="RefSeq" id="WP_301637290.1">
    <property type="nucleotide sequence ID" value="NZ_JADYTN010000001.1"/>
</dbReference>
<dbReference type="InterPro" id="IPR008928">
    <property type="entry name" value="6-hairpin_glycosidase_sf"/>
</dbReference>